<reference evidence="1 2" key="1">
    <citation type="journal article" date="2023" name="Plants (Basel)">
        <title>Bridging the Gap: Combining Genomics and Transcriptomics Approaches to Understand Stylosanthes scabra, an Orphan Legume from the Brazilian Caatinga.</title>
        <authorList>
            <person name="Ferreira-Neto J.R.C."/>
            <person name="da Silva M.D."/>
            <person name="Binneck E."/>
            <person name="de Melo N.F."/>
            <person name="da Silva R.H."/>
            <person name="de Melo A.L.T.M."/>
            <person name="Pandolfi V."/>
            <person name="Bustamante F.O."/>
            <person name="Brasileiro-Vidal A.C."/>
            <person name="Benko-Iseppon A.M."/>
        </authorList>
    </citation>
    <scope>NUCLEOTIDE SEQUENCE [LARGE SCALE GENOMIC DNA]</scope>
    <source>
        <tissue evidence="1">Leaves</tissue>
    </source>
</reference>
<protein>
    <recommendedName>
        <fullName evidence="3">Secreted protein</fullName>
    </recommendedName>
</protein>
<evidence type="ECO:0000313" key="2">
    <source>
        <dbReference type="Proteomes" id="UP001341840"/>
    </source>
</evidence>
<proteinExistence type="predicted"/>
<evidence type="ECO:0000313" key="1">
    <source>
        <dbReference type="EMBL" id="MED6148862.1"/>
    </source>
</evidence>
<accession>A0ABU6TJD4</accession>
<organism evidence="1 2">
    <name type="scientific">Stylosanthes scabra</name>
    <dbReference type="NCBI Taxonomy" id="79078"/>
    <lineage>
        <taxon>Eukaryota</taxon>
        <taxon>Viridiplantae</taxon>
        <taxon>Streptophyta</taxon>
        <taxon>Embryophyta</taxon>
        <taxon>Tracheophyta</taxon>
        <taxon>Spermatophyta</taxon>
        <taxon>Magnoliopsida</taxon>
        <taxon>eudicotyledons</taxon>
        <taxon>Gunneridae</taxon>
        <taxon>Pentapetalae</taxon>
        <taxon>rosids</taxon>
        <taxon>fabids</taxon>
        <taxon>Fabales</taxon>
        <taxon>Fabaceae</taxon>
        <taxon>Papilionoideae</taxon>
        <taxon>50 kb inversion clade</taxon>
        <taxon>dalbergioids sensu lato</taxon>
        <taxon>Dalbergieae</taxon>
        <taxon>Pterocarpus clade</taxon>
        <taxon>Stylosanthes</taxon>
    </lineage>
</organism>
<evidence type="ECO:0008006" key="3">
    <source>
        <dbReference type="Google" id="ProtNLM"/>
    </source>
</evidence>
<dbReference type="EMBL" id="JASCZI010091084">
    <property type="protein sequence ID" value="MED6148862.1"/>
    <property type="molecule type" value="Genomic_DNA"/>
</dbReference>
<name>A0ABU6TJD4_9FABA</name>
<keyword evidence="2" id="KW-1185">Reference proteome</keyword>
<dbReference type="Proteomes" id="UP001341840">
    <property type="component" value="Unassembled WGS sequence"/>
</dbReference>
<sequence length="117" mass="13160">MMVTVLSGEAIAAAVVLSGACRNWRRRYESRCAFHQRRHQSSLPEQAKPPSSLLHKSSSFASFTHEPSLVLVLFSFQRADAASLVWCHFQFLQITRISTFNLAFQWLSSVPKGSSCE</sequence>
<comment type="caution">
    <text evidence="1">The sequence shown here is derived from an EMBL/GenBank/DDBJ whole genome shotgun (WGS) entry which is preliminary data.</text>
</comment>
<gene>
    <name evidence="1" type="ORF">PIB30_057082</name>
</gene>